<evidence type="ECO:0000313" key="1">
    <source>
        <dbReference type="WBParaSite" id="HPLM_0000026801-mRNA-1"/>
    </source>
</evidence>
<reference evidence="1" key="1">
    <citation type="submission" date="2017-02" db="UniProtKB">
        <authorList>
            <consortium name="WormBaseParasite"/>
        </authorList>
    </citation>
    <scope>IDENTIFICATION</scope>
</reference>
<protein>
    <submittedName>
        <fullName evidence="1">ZP domain-containing protein</fullName>
    </submittedName>
</protein>
<accession>A0A0N4VSK1</accession>
<sequence>LSFDAKNCQAVAVDQFRMNQPQSDDSPKVFLLKCSTNTASLTDDLTTFS</sequence>
<name>A0A0N4VSK1_HAEPC</name>
<organism evidence="1">
    <name type="scientific">Haemonchus placei</name>
    <name type="common">Barber's pole worm</name>
    <dbReference type="NCBI Taxonomy" id="6290"/>
    <lineage>
        <taxon>Eukaryota</taxon>
        <taxon>Metazoa</taxon>
        <taxon>Ecdysozoa</taxon>
        <taxon>Nematoda</taxon>
        <taxon>Chromadorea</taxon>
        <taxon>Rhabditida</taxon>
        <taxon>Rhabditina</taxon>
        <taxon>Rhabditomorpha</taxon>
        <taxon>Strongyloidea</taxon>
        <taxon>Trichostrongylidae</taxon>
        <taxon>Haemonchus</taxon>
    </lineage>
</organism>
<dbReference type="WBParaSite" id="HPLM_0000026801-mRNA-1">
    <property type="protein sequence ID" value="HPLM_0000026801-mRNA-1"/>
    <property type="gene ID" value="HPLM_0000026801"/>
</dbReference>
<proteinExistence type="predicted"/>
<dbReference type="AlphaFoldDB" id="A0A0N4VSK1"/>